<name>A0A9C7PW27_9RHOD</name>
<protein>
    <submittedName>
        <fullName evidence="2">Uncharacterized protein</fullName>
    </submittedName>
</protein>
<comment type="caution">
    <text evidence="2">The sequence shown here is derived from an EMBL/GenBank/DDBJ whole genome shotgun (WGS) entry which is preliminary data.</text>
</comment>
<keyword evidence="3" id="KW-1185">Reference proteome</keyword>
<proteinExistence type="inferred from homology"/>
<reference evidence="2" key="1">
    <citation type="journal article" date="2022" name="Proc. Natl. Acad. Sci. U.S.A.">
        <title>Life cycle and functional genomics of the unicellular red alga Galdieria for elucidating algal and plant evolution and industrial use.</title>
        <authorList>
            <person name="Hirooka S."/>
            <person name="Itabashi T."/>
            <person name="Ichinose T.M."/>
            <person name="Onuma R."/>
            <person name="Fujiwara T."/>
            <person name="Yamashita S."/>
            <person name="Jong L.W."/>
            <person name="Tomita R."/>
            <person name="Iwane A.H."/>
            <person name="Miyagishima S.Y."/>
        </authorList>
    </citation>
    <scope>NUCLEOTIDE SEQUENCE</scope>
    <source>
        <strain evidence="2">NBRC 102759</strain>
    </source>
</reference>
<dbReference type="InterPro" id="IPR043141">
    <property type="entry name" value="Ribosomal_uL10-like_sf"/>
</dbReference>
<dbReference type="Proteomes" id="UP001061958">
    <property type="component" value="Unassembled WGS sequence"/>
</dbReference>
<evidence type="ECO:0000313" key="3">
    <source>
        <dbReference type="Proteomes" id="UP001061958"/>
    </source>
</evidence>
<organism evidence="2 3">
    <name type="scientific">Galdieria partita</name>
    <dbReference type="NCBI Taxonomy" id="83374"/>
    <lineage>
        <taxon>Eukaryota</taxon>
        <taxon>Rhodophyta</taxon>
        <taxon>Bangiophyceae</taxon>
        <taxon>Galdieriales</taxon>
        <taxon>Galdieriaceae</taxon>
        <taxon>Galdieria</taxon>
    </lineage>
</organism>
<sequence length="190" mass="21994">MATKMVDLRQLRRELIIREWTRIFKNFRYLGFIGFTKGVPWRRLFLRQRVTEGLSEVEARLCKPWEGREVTEKLGWKDMKPLFLGFPSAVCFSNDSQQFMEAMKRTCSLIPGGLLLGAKVDELLVSGPFFQKILDGPSQKELQLQLLNSLKEDASLVSLLGRPQQELVNTFWSHLHSLTCVLDNYEKKLS</sequence>
<evidence type="ECO:0000313" key="2">
    <source>
        <dbReference type="EMBL" id="GJQ10936.1"/>
    </source>
</evidence>
<dbReference type="AlphaFoldDB" id="A0A9C7PW27"/>
<reference evidence="2" key="2">
    <citation type="submission" date="2022-01" db="EMBL/GenBank/DDBJ databases">
        <authorList>
            <person name="Hirooka S."/>
            <person name="Miyagishima S.Y."/>
        </authorList>
    </citation>
    <scope>NUCLEOTIDE SEQUENCE</scope>
    <source>
        <strain evidence="2">NBRC 102759</strain>
    </source>
</reference>
<dbReference type="EMBL" id="BQMJ01000019">
    <property type="protein sequence ID" value="GJQ10936.1"/>
    <property type="molecule type" value="Genomic_DNA"/>
</dbReference>
<dbReference type="OrthoDB" id="10633594at2759"/>
<dbReference type="SUPFAM" id="SSF160369">
    <property type="entry name" value="Ribosomal protein L10-like"/>
    <property type="match status" value="1"/>
</dbReference>
<accession>A0A9C7PW27</accession>
<evidence type="ECO:0000256" key="1">
    <source>
        <dbReference type="ARBA" id="ARBA00008889"/>
    </source>
</evidence>
<comment type="similarity">
    <text evidence="1">Belongs to the universal ribosomal protein uL10 family.</text>
</comment>
<gene>
    <name evidence="2" type="ORF">GpartN1_g2727.t1</name>
</gene>